<dbReference type="Pfam" id="PF22523">
    <property type="entry name" value="DUF6999"/>
    <property type="match status" value="1"/>
</dbReference>
<keyword evidence="2" id="KW-1185">Reference proteome</keyword>
<organism evidence="1 2">
    <name type="scientific">Thiothrix eikelboomii</name>
    <dbReference type="NCBI Taxonomy" id="92487"/>
    <lineage>
        <taxon>Bacteria</taxon>
        <taxon>Pseudomonadati</taxon>
        <taxon>Pseudomonadota</taxon>
        <taxon>Gammaproteobacteria</taxon>
        <taxon>Thiotrichales</taxon>
        <taxon>Thiotrichaceae</taxon>
        <taxon>Thiothrix</taxon>
    </lineage>
</organism>
<sequence length="304" mass="34947">MKAPSDWSNWQDNPDDPNPWYTLYVDTLTPLSPEVKQAWLIDSSRKSRQYLLPIVRPLARAMIIFNQLLKTLLPQWRQSVALHKTIVWGLKNFVSPQANTFILRHFTLGSEIQRFILDNLPGIEIPPLHFMRFQTLDELSDEAFLKHDLNLFNFITQLNLALKVQGREIIAPKRLNFSAITEGAFPIREIPTTAFNKLDIQTAIELYTPIFQLFLTDNDFWRSVNSLQLDETMALYVGKILNDPLPVMLVNNRHPLVPHSTLKAGFRLVLHGLATEMLHRYLVLLKQKQASSLSLEEDIAGVKG</sequence>
<dbReference type="InterPro" id="IPR054268">
    <property type="entry name" value="DUF6999"/>
</dbReference>
<name>A0A1T4W3N9_9GAMM</name>
<evidence type="ECO:0000313" key="1">
    <source>
        <dbReference type="EMBL" id="SKA71852.1"/>
    </source>
</evidence>
<reference evidence="1 2" key="1">
    <citation type="submission" date="2017-02" db="EMBL/GenBank/DDBJ databases">
        <authorList>
            <person name="Peterson S.W."/>
        </authorList>
    </citation>
    <scope>NUCLEOTIDE SEQUENCE [LARGE SCALE GENOMIC DNA]</scope>
    <source>
        <strain evidence="1 2">ATCC 49788</strain>
    </source>
</reference>
<dbReference type="AlphaFoldDB" id="A0A1T4W3N9"/>
<dbReference type="OrthoDB" id="569698at2"/>
<dbReference type="RefSeq" id="WP_078921415.1">
    <property type="nucleotide sequence ID" value="NZ_FUYB01000003.1"/>
</dbReference>
<dbReference type="Proteomes" id="UP000190460">
    <property type="component" value="Unassembled WGS sequence"/>
</dbReference>
<protein>
    <submittedName>
        <fullName evidence="1">Uncharacterized protein</fullName>
    </submittedName>
</protein>
<evidence type="ECO:0000313" key="2">
    <source>
        <dbReference type="Proteomes" id="UP000190460"/>
    </source>
</evidence>
<accession>A0A1T4W3N9</accession>
<dbReference type="STRING" id="92487.SAMN02745130_00925"/>
<proteinExistence type="predicted"/>
<gene>
    <name evidence="1" type="ORF">SAMN02745130_00925</name>
</gene>
<dbReference type="EMBL" id="FUYB01000003">
    <property type="protein sequence ID" value="SKA71852.1"/>
    <property type="molecule type" value="Genomic_DNA"/>
</dbReference>